<accession>A0ABQ8UPB3</accession>
<evidence type="ECO:0000259" key="14">
    <source>
        <dbReference type="Pfam" id="PF00122"/>
    </source>
</evidence>
<dbReference type="Pfam" id="PF12409">
    <property type="entry name" value="P5-ATPase"/>
    <property type="match status" value="1"/>
</dbReference>
<evidence type="ECO:0000256" key="1">
    <source>
        <dbReference type="ARBA" id="ARBA00004141"/>
    </source>
</evidence>
<dbReference type="InterPro" id="IPR018303">
    <property type="entry name" value="ATPase_P-typ_P_site"/>
</dbReference>
<evidence type="ECO:0000313" key="17">
    <source>
        <dbReference type="Proteomes" id="UP001141327"/>
    </source>
</evidence>
<keyword evidence="9 12" id="KW-1133">Transmembrane helix</keyword>
<evidence type="ECO:0000256" key="2">
    <source>
        <dbReference type="ARBA" id="ARBA00022553"/>
    </source>
</evidence>
<dbReference type="PANTHER" id="PTHR45630:SF8">
    <property type="entry name" value="CATION-TRANSPORTING ATPASE"/>
    <property type="match status" value="1"/>
</dbReference>
<dbReference type="InterPro" id="IPR006544">
    <property type="entry name" value="P-type_TPase_V"/>
</dbReference>
<feature type="transmembrane region" description="Helical" evidence="12">
    <location>
        <begin position="101"/>
        <end position="126"/>
    </location>
</feature>
<evidence type="ECO:0000256" key="7">
    <source>
        <dbReference type="ARBA" id="ARBA00022842"/>
    </source>
</evidence>
<comment type="similarity">
    <text evidence="12">Belongs to the cation transport ATPase (P-type) (TC 3.A.3) family. Type V subfamily.</text>
</comment>
<evidence type="ECO:0000256" key="9">
    <source>
        <dbReference type="ARBA" id="ARBA00022989"/>
    </source>
</evidence>
<dbReference type="PANTHER" id="PTHR45630">
    <property type="entry name" value="CATION-TRANSPORTING ATPASE-RELATED"/>
    <property type="match status" value="1"/>
</dbReference>
<evidence type="ECO:0000256" key="10">
    <source>
        <dbReference type="ARBA" id="ARBA00023136"/>
    </source>
</evidence>
<dbReference type="InterPro" id="IPR036412">
    <property type="entry name" value="HAD-like_sf"/>
</dbReference>
<dbReference type="SUPFAM" id="SSF56784">
    <property type="entry name" value="HAD-like"/>
    <property type="match status" value="1"/>
</dbReference>
<protein>
    <recommendedName>
        <fullName evidence="12">Cation-transporting ATPase</fullName>
        <ecNumber evidence="12">7.2.2.-</ecNumber>
    </recommendedName>
</protein>
<feature type="compositionally biased region" description="Low complexity" evidence="13">
    <location>
        <begin position="869"/>
        <end position="889"/>
    </location>
</feature>
<dbReference type="SUPFAM" id="SSF81665">
    <property type="entry name" value="Calcium ATPase, transmembrane domain M"/>
    <property type="match status" value="1"/>
</dbReference>
<evidence type="ECO:0000256" key="4">
    <source>
        <dbReference type="ARBA" id="ARBA00022723"/>
    </source>
</evidence>
<dbReference type="Gene3D" id="2.70.150.10">
    <property type="entry name" value="Calcium-transporting ATPase, cytoplasmic transduction domain A"/>
    <property type="match status" value="1"/>
</dbReference>
<gene>
    <name evidence="16" type="ORF">PAPYR_2461</name>
</gene>
<evidence type="ECO:0000256" key="5">
    <source>
        <dbReference type="ARBA" id="ARBA00022741"/>
    </source>
</evidence>
<keyword evidence="3 12" id="KW-0812">Transmembrane</keyword>
<feature type="transmembrane region" description="Helical" evidence="12">
    <location>
        <begin position="258"/>
        <end position="276"/>
    </location>
</feature>
<feature type="compositionally biased region" description="Basic and acidic residues" evidence="13">
    <location>
        <begin position="59"/>
        <end position="77"/>
    </location>
</feature>
<reference evidence="16" key="1">
    <citation type="journal article" date="2022" name="bioRxiv">
        <title>Genomics of Preaxostyla Flagellates Illuminates Evolutionary Transitions and the Path Towards Mitochondrial Loss.</title>
        <authorList>
            <person name="Novak L.V.F."/>
            <person name="Treitli S.C."/>
            <person name="Pyrih J."/>
            <person name="Halakuc P."/>
            <person name="Pipaliya S.V."/>
            <person name="Vacek V."/>
            <person name="Brzon O."/>
            <person name="Soukal P."/>
            <person name="Eme L."/>
            <person name="Dacks J.B."/>
            <person name="Karnkowska A."/>
            <person name="Elias M."/>
            <person name="Hampl V."/>
        </authorList>
    </citation>
    <scope>NUCLEOTIDE SEQUENCE</scope>
    <source>
        <strain evidence="16">RCP-MX</strain>
    </source>
</reference>
<dbReference type="InterPro" id="IPR059000">
    <property type="entry name" value="ATPase_P-type_domA"/>
</dbReference>
<dbReference type="EC" id="7.2.2.-" evidence="12"/>
<keyword evidence="7 12" id="KW-0460">Magnesium</keyword>
<proteinExistence type="inferred from homology"/>
<feature type="region of interest" description="Disordered" evidence="13">
    <location>
        <begin position="837"/>
        <end position="941"/>
    </location>
</feature>
<evidence type="ECO:0000256" key="6">
    <source>
        <dbReference type="ARBA" id="ARBA00022840"/>
    </source>
</evidence>
<keyword evidence="17" id="KW-1185">Reference proteome</keyword>
<dbReference type="InterPro" id="IPR023298">
    <property type="entry name" value="ATPase_P-typ_TM_dom_sf"/>
</dbReference>
<comment type="caution">
    <text evidence="12">Lacks conserved residue(s) required for the propagation of feature annotation.</text>
</comment>
<dbReference type="InterPro" id="IPR008250">
    <property type="entry name" value="ATPase_P-typ_transduc_dom_A_sf"/>
</dbReference>
<keyword evidence="6 12" id="KW-0067">ATP-binding</keyword>
<sequence length="1042" mass="113512">MNSSIPLPVSLFVRLSCEFPAGVGRAEAGAIKLDRAFQTRRNSVCMEQDQHGGPQSKGTHRDNVPADPLAKERGDEKPADDLNLDYFKETIGYTPSICRSFFFVLGCILTCGLMLLLVQWFPVFLVRGTCKKCPINRAKKVLMRDQYNNSYICPIEKIHDGEHEVTMITYKMFRYVLEGGRFVPVTFNAALSYPHIRNIMSLGVDTKLYRTRMAYFGKNSIEIPIPPAWKTLKDEALHPFFIFQIWSIIVWALDDYYSYASCILVISVLSIISTFISSRRTMANLHAMSKFVSEIRVRRQGEEVHAVNASDIIPGDVVELTDGMNVPCDVLLISGQCILNESMLTGESVPVIKNPLPYSEDENETLDPLDKGMILFGGTKVIQARPTTQGSPVLGIAIRTGFATAKGALLRSMMFPKPSSFRFYQDRSVSRTPATCPQGLRRLAHHSSDPFKFVGTLALVALCGFAVSSVSFITYHVPVKEIILRACDLITVVVPPALPAAMTIGTAIAQTRLKKGNIFCISSQRINVSGKLRVMCFDKTGTLTEEGLDVLGVRSATLVQNEGLSEALRQDMGPAFNPLVTNCQQYQPYEQPLVHALASCHSPTSHRDPVLASRAPFSSPLPSTPPHMRCGTRTAPATSVSCADSPAAALRQGSPEIVSSLCCPNTIPTSFKAVTSEYTNRGYRVIAWRGAPSMASLASLWSVAVSHIVHRPDRSSHLLRFLLPVLSLLPASTSPERIARTEIVSSRDPFSPSSPALSLLAERIARSEIEHSLHFLGLLIMENRLRPQSRPTIERLTAAQIRSLMVTGDNALTGVNVAKGCGLIPVEMPVYLGDLTKLSGPTSPPEQTLDPVTLQPRPLGLVVSPSCPPTTASAPPSLFPSSNGTAFAPHPTPFTPTPVGLLHPSLNDDDLTPPRSPSPSPPPSPSAASTPLLGRSSDWPGFSPKLKHTHTKHFLGSELFGDYRLAITGPAFGHLLKTCDPKDDASTYRRMLLMTPVFARMSPDHKTRLVESLIDMGFCTGMCGDGGLSAEPACITTLCVSV</sequence>
<evidence type="ECO:0000256" key="8">
    <source>
        <dbReference type="ARBA" id="ARBA00022967"/>
    </source>
</evidence>
<evidence type="ECO:0000256" key="11">
    <source>
        <dbReference type="ARBA" id="ARBA00049360"/>
    </source>
</evidence>
<organism evidence="16 17">
    <name type="scientific">Paratrimastix pyriformis</name>
    <dbReference type="NCBI Taxonomy" id="342808"/>
    <lineage>
        <taxon>Eukaryota</taxon>
        <taxon>Metamonada</taxon>
        <taxon>Preaxostyla</taxon>
        <taxon>Paratrimastigidae</taxon>
        <taxon>Paratrimastix</taxon>
    </lineage>
</organism>
<name>A0ABQ8UPB3_9EUKA</name>
<dbReference type="Gene3D" id="1.20.1110.10">
    <property type="entry name" value="Calcium-transporting ATPase, transmembrane domain"/>
    <property type="match status" value="1"/>
</dbReference>
<feature type="domain" description="P5B-type ATPase N-terminal" evidence="15">
    <location>
        <begin position="91"/>
        <end position="163"/>
    </location>
</feature>
<feature type="transmembrane region" description="Helical" evidence="12">
    <location>
        <begin position="451"/>
        <end position="475"/>
    </location>
</feature>
<keyword evidence="5 12" id="KW-0547">Nucleotide-binding</keyword>
<dbReference type="SUPFAM" id="SSF81653">
    <property type="entry name" value="Calcium ATPase, transduction domain A"/>
    <property type="match status" value="1"/>
</dbReference>
<comment type="subcellular location">
    <subcellularLocation>
        <location evidence="1 12">Membrane</location>
        <topology evidence="1 12">Multi-pass membrane protein</topology>
    </subcellularLocation>
</comment>
<comment type="caution">
    <text evidence="16">The sequence shown here is derived from an EMBL/GenBank/DDBJ whole genome shotgun (WGS) entry which is preliminary data.</text>
</comment>
<dbReference type="PRINTS" id="PR00119">
    <property type="entry name" value="CATATPASE"/>
</dbReference>
<feature type="domain" description="P-type ATPase A" evidence="14">
    <location>
        <begin position="296"/>
        <end position="413"/>
    </location>
</feature>
<keyword evidence="4 12" id="KW-0479">Metal-binding</keyword>
<dbReference type="Gene3D" id="3.40.50.1000">
    <property type="entry name" value="HAD superfamily/HAD-like"/>
    <property type="match status" value="2"/>
</dbReference>
<evidence type="ECO:0000256" key="13">
    <source>
        <dbReference type="SAM" id="MobiDB-lite"/>
    </source>
</evidence>
<feature type="compositionally biased region" description="Pro residues" evidence="13">
    <location>
        <begin position="914"/>
        <end position="925"/>
    </location>
</feature>
<keyword evidence="8 12" id="KW-1278">Translocase</keyword>
<dbReference type="EMBL" id="JAPMOS010000009">
    <property type="protein sequence ID" value="KAJ4461024.1"/>
    <property type="molecule type" value="Genomic_DNA"/>
</dbReference>
<dbReference type="Proteomes" id="UP001141327">
    <property type="component" value="Unassembled WGS sequence"/>
</dbReference>
<keyword evidence="2" id="KW-0597">Phosphoprotein</keyword>
<dbReference type="PROSITE" id="PS00154">
    <property type="entry name" value="ATPASE_E1_E2"/>
    <property type="match status" value="1"/>
</dbReference>
<dbReference type="InterPro" id="IPR047819">
    <property type="entry name" value="P5A-ATPase_N"/>
</dbReference>
<keyword evidence="10 12" id="KW-0472">Membrane</keyword>
<evidence type="ECO:0000313" key="16">
    <source>
        <dbReference type="EMBL" id="KAJ4461024.1"/>
    </source>
</evidence>
<comment type="catalytic activity">
    <reaction evidence="11 12">
        <text>ATP + H2O = ADP + phosphate + H(+)</text>
        <dbReference type="Rhea" id="RHEA:13065"/>
        <dbReference type="ChEBI" id="CHEBI:15377"/>
        <dbReference type="ChEBI" id="CHEBI:15378"/>
        <dbReference type="ChEBI" id="CHEBI:30616"/>
        <dbReference type="ChEBI" id="CHEBI:43474"/>
        <dbReference type="ChEBI" id="CHEBI:456216"/>
    </reaction>
</comment>
<evidence type="ECO:0000256" key="3">
    <source>
        <dbReference type="ARBA" id="ARBA00022692"/>
    </source>
</evidence>
<dbReference type="InterPro" id="IPR023214">
    <property type="entry name" value="HAD_sf"/>
</dbReference>
<feature type="region of interest" description="Disordered" evidence="13">
    <location>
        <begin position="47"/>
        <end position="77"/>
    </location>
</feature>
<dbReference type="Pfam" id="PF00122">
    <property type="entry name" value="E1-E2_ATPase"/>
    <property type="match status" value="1"/>
</dbReference>
<evidence type="ECO:0000256" key="12">
    <source>
        <dbReference type="RuleBase" id="RU362082"/>
    </source>
</evidence>
<evidence type="ECO:0000259" key="15">
    <source>
        <dbReference type="Pfam" id="PF12409"/>
    </source>
</evidence>